<dbReference type="GO" id="GO:0004239">
    <property type="term" value="F:initiator methionyl aminopeptidase activity"/>
    <property type="evidence" value="ECO:0007669"/>
    <property type="project" value="UniProtKB-UniRule"/>
</dbReference>
<dbReference type="InterPro" id="IPR001714">
    <property type="entry name" value="Pept_M24_MAP"/>
</dbReference>
<name>A0A0H4T6T8_9BACT</name>
<comment type="similarity">
    <text evidence="6">Belongs to the peptidase M24A family. Methionine aminopeptidase type 1 subfamily.</text>
</comment>
<proteinExistence type="inferred from homology"/>
<protein>
    <recommendedName>
        <fullName evidence="6 7">Methionine aminopeptidase</fullName>
        <shortName evidence="6">MAP</shortName>
        <shortName evidence="6">MetAP</shortName>
        <ecNumber evidence="6 7">3.4.11.18</ecNumber>
    </recommendedName>
    <alternativeName>
        <fullName evidence="6">Peptidase M</fullName>
    </alternativeName>
</protein>
<dbReference type="PANTHER" id="PTHR43330">
    <property type="entry name" value="METHIONINE AMINOPEPTIDASE"/>
    <property type="match status" value="1"/>
</dbReference>
<evidence type="ECO:0000256" key="2">
    <source>
        <dbReference type="ARBA" id="ARBA00022438"/>
    </source>
</evidence>
<dbReference type="Gene3D" id="3.90.230.10">
    <property type="entry name" value="Creatinase/methionine aminopeptidase superfamily"/>
    <property type="match status" value="1"/>
</dbReference>
<dbReference type="PANTHER" id="PTHR43330:SF27">
    <property type="entry name" value="METHIONINE AMINOPEPTIDASE"/>
    <property type="match status" value="1"/>
</dbReference>
<dbReference type="AlphaFoldDB" id="A0A0H4T6T8"/>
<comment type="subunit">
    <text evidence="6">Monomer.</text>
</comment>
<feature type="binding site" evidence="6">
    <location>
        <position position="109"/>
    </location>
    <ligand>
        <name>a divalent metal cation</name>
        <dbReference type="ChEBI" id="CHEBI:60240"/>
        <label>2</label>
        <note>catalytic</note>
    </ligand>
</feature>
<evidence type="ECO:0000256" key="6">
    <source>
        <dbReference type="HAMAP-Rule" id="MF_01974"/>
    </source>
</evidence>
<keyword evidence="2 6" id="KW-0031">Aminopeptidase</keyword>
<feature type="binding site" evidence="6">
    <location>
        <position position="172"/>
    </location>
    <ligand>
        <name>a divalent metal cation</name>
        <dbReference type="ChEBI" id="CHEBI:60240"/>
        <label>2</label>
        <note>catalytic</note>
    </ligand>
</feature>
<evidence type="ECO:0000256" key="3">
    <source>
        <dbReference type="ARBA" id="ARBA00022670"/>
    </source>
</evidence>
<dbReference type="NCBIfam" id="TIGR00500">
    <property type="entry name" value="met_pdase_I"/>
    <property type="match status" value="1"/>
</dbReference>
<comment type="cofactor">
    <cofactor evidence="6">
        <name>Co(2+)</name>
        <dbReference type="ChEBI" id="CHEBI:48828"/>
    </cofactor>
    <cofactor evidence="6">
        <name>Zn(2+)</name>
        <dbReference type="ChEBI" id="CHEBI:29105"/>
    </cofactor>
    <cofactor evidence="6">
        <name>Mn(2+)</name>
        <dbReference type="ChEBI" id="CHEBI:29035"/>
    </cofactor>
    <cofactor evidence="6">
        <name>Fe(2+)</name>
        <dbReference type="ChEBI" id="CHEBI:29033"/>
    </cofactor>
    <text evidence="6">Binds 2 divalent metal cations per subunit. Has a high-affinity and a low affinity metal-binding site. The true nature of the physiological cofactor is under debate. The enzyme is active with cobalt, zinc, manganese or divalent iron ions. Most likely, methionine aminopeptidases function as mononuclear Fe(2+)-metalloproteases under physiological conditions, and the catalytically relevant metal-binding site has been assigned to the histidine-containing high-affinity site.</text>
</comment>
<feature type="binding site" evidence="6">
    <location>
        <position position="236"/>
    </location>
    <ligand>
        <name>a divalent metal cation</name>
        <dbReference type="ChEBI" id="CHEBI:60240"/>
        <label>1</label>
    </ligand>
</feature>
<organism evidence="9">
    <name type="scientific">uncultured Ignavibacteria bacterium Rifle_16ft_4_minimus_38087</name>
    <dbReference type="NCBI Taxonomy" id="1665104"/>
    <lineage>
        <taxon>Bacteria</taxon>
        <taxon>Pseudomonadati</taxon>
        <taxon>Ignavibacteriota</taxon>
        <taxon>Ignavibacteria</taxon>
        <taxon>environmental samples</taxon>
    </lineage>
</organism>
<feature type="binding site" evidence="6">
    <location>
        <position position="179"/>
    </location>
    <ligand>
        <name>substrate</name>
    </ligand>
</feature>
<sequence length="251" mass="27236">MVKLKSKREIGFVRESARIVAEVLELIGHHAKPGVTTKELDEIAEQFIRSHKAEPAFKGYGRKDNPFPATLCTSIDDEVVHGIPGGRTLKGGEILSVDVGVRKNGYYGDGARSFRIGKVSDEKERLLKVTEESLRKGIEQAVAGNHIEDISHAIQQHVESNGFSVVRDLVGHGVGKQLHEEPSVPNFGSPGRGPAIANGMTLAIEPMVNAGGWEVRFLADGWTVVTLDGQPSAHFEHTIAVIDGKPEILTR</sequence>
<evidence type="ECO:0000256" key="7">
    <source>
        <dbReference type="RuleBase" id="RU003653"/>
    </source>
</evidence>
<dbReference type="SUPFAM" id="SSF55920">
    <property type="entry name" value="Creatinase/aminopeptidase"/>
    <property type="match status" value="1"/>
</dbReference>
<dbReference type="EC" id="3.4.11.18" evidence="6 7"/>
<reference evidence="9" key="1">
    <citation type="journal article" date="2015" name="ISME J.">
        <title>Aquifer environment selects for microbial species cohorts in sediment and groundwater.</title>
        <authorList>
            <person name="Hug L.A."/>
            <person name="Thomas B.C."/>
            <person name="Brown C.T."/>
            <person name="Frischkorn K.R."/>
            <person name="Williams K.H."/>
            <person name="Tringe S.G."/>
            <person name="Banfield J.F."/>
        </authorList>
    </citation>
    <scope>NUCLEOTIDE SEQUENCE</scope>
</reference>
<dbReference type="InterPro" id="IPR002467">
    <property type="entry name" value="Pept_M24A_MAP1"/>
</dbReference>
<dbReference type="GO" id="GO:0070006">
    <property type="term" value="F:metalloaminopeptidase activity"/>
    <property type="evidence" value="ECO:0007669"/>
    <property type="project" value="UniProtKB-UniRule"/>
</dbReference>
<evidence type="ECO:0000256" key="1">
    <source>
        <dbReference type="ARBA" id="ARBA00002521"/>
    </source>
</evidence>
<evidence type="ECO:0000259" key="8">
    <source>
        <dbReference type="Pfam" id="PF00557"/>
    </source>
</evidence>
<keyword evidence="5 6" id="KW-0378">Hydrolase</keyword>
<dbReference type="HAMAP" id="MF_01974">
    <property type="entry name" value="MetAP_1"/>
    <property type="match status" value="1"/>
</dbReference>
<evidence type="ECO:0000256" key="4">
    <source>
        <dbReference type="ARBA" id="ARBA00022723"/>
    </source>
</evidence>
<feature type="binding site" evidence="6">
    <location>
        <position position="205"/>
    </location>
    <ligand>
        <name>a divalent metal cation</name>
        <dbReference type="ChEBI" id="CHEBI:60240"/>
        <label>2</label>
        <note>catalytic</note>
    </ligand>
</feature>
<dbReference type="GO" id="GO:0046872">
    <property type="term" value="F:metal ion binding"/>
    <property type="evidence" value="ECO:0007669"/>
    <property type="project" value="UniProtKB-UniRule"/>
</dbReference>
<evidence type="ECO:0000313" key="9">
    <source>
        <dbReference type="EMBL" id="AKQ03523.1"/>
    </source>
</evidence>
<dbReference type="GO" id="GO:0006508">
    <property type="term" value="P:proteolysis"/>
    <property type="evidence" value="ECO:0007669"/>
    <property type="project" value="UniProtKB-KW"/>
</dbReference>
<comment type="function">
    <text evidence="1 6">Removes the N-terminal methionine from nascent proteins. The N-terminal methionine is often cleaved when the second residue in the primary sequence is small and uncharged (Met-Ala-, Cys, Gly, Pro, Ser, Thr, or Val). Requires deformylation of the N(alpha)-formylated initiator methionine before it can be hydrolyzed.</text>
</comment>
<dbReference type="InterPro" id="IPR036005">
    <property type="entry name" value="Creatinase/aminopeptidase-like"/>
</dbReference>
<feature type="binding site" evidence="6">
    <location>
        <position position="109"/>
    </location>
    <ligand>
        <name>a divalent metal cation</name>
        <dbReference type="ChEBI" id="CHEBI:60240"/>
        <label>1</label>
    </ligand>
</feature>
<dbReference type="PRINTS" id="PR00599">
    <property type="entry name" value="MAPEPTIDASE"/>
</dbReference>
<comment type="catalytic activity">
    <reaction evidence="6 7">
        <text>Release of N-terminal amino acids, preferentially methionine, from peptides and arylamides.</text>
        <dbReference type="EC" id="3.4.11.18"/>
    </reaction>
</comment>
<evidence type="ECO:0000256" key="5">
    <source>
        <dbReference type="ARBA" id="ARBA00022801"/>
    </source>
</evidence>
<feature type="binding site" evidence="6">
    <location>
        <position position="98"/>
    </location>
    <ligand>
        <name>a divalent metal cation</name>
        <dbReference type="ChEBI" id="CHEBI:60240"/>
        <label>1</label>
    </ligand>
</feature>
<dbReference type="GO" id="GO:0005829">
    <property type="term" value="C:cytosol"/>
    <property type="evidence" value="ECO:0007669"/>
    <property type="project" value="TreeGrafter"/>
</dbReference>
<accession>A0A0H4T6T8</accession>
<feature type="domain" description="Peptidase M24" evidence="8">
    <location>
        <begin position="13"/>
        <end position="241"/>
    </location>
</feature>
<feature type="binding site" evidence="6">
    <location>
        <position position="81"/>
    </location>
    <ligand>
        <name>substrate</name>
    </ligand>
</feature>
<dbReference type="InterPro" id="IPR000994">
    <property type="entry name" value="Pept_M24"/>
</dbReference>
<dbReference type="EMBL" id="KT007015">
    <property type="protein sequence ID" value="AKQ03523.1"/>
    <property type="molecule type" value="Genomic_DNA"/>
</dbReference>
<dbReference type="CDD" id="cd01086">
    <property type="entry name" value="MetAP1"/>
    <property type="match status" value="1"/>
</dbReference>
<keyword evidence="3 6" id="KW-0645">Protease</keyword>
<dbReference type="Pfam" id="PF00557">
    <property type="entry name" value="Peptidase_M24"/>
    <property type="match status" value="1"/>
</dbReference>
<gene>
    <name evidence="6" type="primary">map</name>
</gene>
<feature type="binding site" evidence="6">
    <location>
        <position position="236"/>
    </location>
    <ligand>
        <name>a divalent metal cation</name>
        <dbReference type="ChEBI" id="CHEBI:60240"/>
        <label>2</label>
        <note>catalytic</note>
    </ligand>
</feature>
<keyword evidence="4 6" id="KW-0479">Metal-binding</keyword>